<dbReference type="EMBL" id="GDHC01017680">
    <property type="protein sequence ID" value="JAQ00949.1"/>
    <property type="molecule type" value="Transcribed_RNA"/>
</dbReference>
<organism evidence="1">
    <name type="scientific">Lygus hesperus</name>
    <name type="common">Western plant bug</name>
    <dbReference type="NCBI Taxonomy" id="30085"/>
    <lineage>
        <taxon>Eukaryota</taxon>
        <taxon>Metazoa</taxon>
        <taxon>Ecdysozoa</taxon>
        <taxon>Arthropoda</taxon>
        <taxon>Hexapoda</taxon>
        <taxon>Insecta</taxon>
        <taxon>Pterygota</taxon>
        <taxon>Neoptera</taxon>
        <taxon>Paraneoptera</taxon>
        <taxon>Hemiptera</taxon>
        <taxon>Heteroptera</taxon>
        <taxon>Panheteroptera</taxon>
        <taxon>Cimicomorpha</taxon>
        <taxon>Miridae</taxon>
        <taxon>Mirini</taxon>
        <taxon>Lygus</taxon>
    </lineage>
</organism>
<proteinExistence type="predicted"/>
<gene>
    <name evidence="1" type="ORF">g.25876</name>
    <name evidence="2" type="ORF">g.25885</name>
</gene>
<accession>A0A146KYS3</accession>
<protein>
    <submittedName>
        <fullName evidence="1">Uncharacterized protein</fullName>
    </submittedName>
</protein>
<reference evidence="1" key="1">
    <citation type="journal article" date="2016" name="Gigascience">
        <title>De novo construction of an expanded transcriptome assembly for the western tarnished plant bug, Lygus hesperus.</title>
        <authorList>
            <person name="Tassone E.E."/>
            <person name="Geib S.M."/>
            <person name="Hall B."/>
            <person name="Fabrick J.A."/>
            <person name="Brent C.S."/>
            <person name="Hull J.J."/>
        </authorList>
    </citation>
    <scope>NUCLEOTIDE SEQUENCE</scope>
</reference>
<name>A0A146KYS3_LYGHE</name>
<sequence>MWATRINKILKKCIKKKKLQCRRRNKGDGRVARAEEGAVETNAGVARSPLQITRRERIDSTTSGYSDRYNLHRSVHSTARSSGGIADLAASNNTRKVLHSPHEALTSRVVRTRVSSRRHEIDELGYGSAQREGVEGSRVHRHRYSVGGRMDAEGQFEQMVYLTRNILVEARVEEVQHNPSDGAPQFTILTAPVDQLPPQLRGLGCLEPRRCEGKSRWPTSVLGVRS</sequence>
<evidence type="ECO:0000313" key="1">
    <source>
        <dbReference type="EMBL" id="JAQ00949.1"/>
    </source>
</evidence>
<evidence type="ECO:0000313" key="2">
    <source>
        <dbReference type="EMBL" id="JAQ08943.1"/>
    </source>
</evidence>
<dbReference type="EMBL" id="GDHC01009686">
    <property type="protein sequence ID" value="JAQ08943.1"/>
    <property type="molecule type" value="Transcribed_RNA"/>
</dbReference>
<dbReference type="AlphaFoldDB" id="A0A146KYS3"/>